<organism evidence="2 3">
    <name type="scientific">Naegleria lovaniensis</name>
    <name type="common">Amoeba</name>
    <dbReference type="NCBI Taxonomy" id="51637"/>
    <lineage>
        <taxon>Eukaryota</taxon>
        <taxon>Discoba</taxon>
        <taxon>Heterolobosea</taxon>
        <taxon>Tetramitia</taxon>
        <taxon>Eutetramitia</taxon>
        <taxon>Vahlkampfiidae</taxon>
        <taxon>Naegleria</taxon>
    </lineage>
</organism>
<dbReference type="Proteomes" id="UP000816034">
    <property type="component" value="Unassembled WGS sequence"/>
</dbReference>
<dbReference type="GeneID" id="68100212"/>
<dbReference type="EMBL" id="PYSW02000030">
    <property type="protein sequence ID" value="KAG2379120.1"/>
    <property type="molecule type" value="Genomic_DNA"/>
</dbReference>
<sequence length="123" mass="14513">MISNKKNEKIRILGGNHVESIPSLESSKKRQLLDYLTDDYEEMVLVHETEEIRPCNDKLNWEPSFKLRKLDENDEMEYFVNDKNDENDENSHLLDLKSHPQVHELEESDESSAKGENQRNARK</sequence>
<keyword evidence="3" id="KW-1185">Reference proteome</keyword>
<accession>A0AA88KH18</accession>
<evidence type="ECO:0000313" key="2">
    <source>
        <dbReference type="EMBL" id="KAG2379120.1"/>
    </source>
</evidence>
<name>A0AA88KH18_NAELO</name>
<protein>
    <submittedName>
        <fullName evidence="2">Uncharacterized protein</fullName>
    </submittedName>
</protein>
<gene>
    <name evidence="2" type="ORF">C9374_007758</name>
</gene>
<comment type="caution">
    <text evidence="2">The sequence shown here is derived from an EMBL/GenBank/DDBJ whole genome shotgun (WGS) entry which is preliminary data.</text>
</comment>
<reference evidence="2 3" key="1">
    <citation type="journal article" date="2018" name="BMC Genomics">
        <title>The genome of Naegleria lovaniensis, the basis for a comparative approach to unravel pathogenicity factors of the human pathogenic amoeba N. fowleri.</title>
        <authorList>
            <person name="Liechti N."/>
            <person name="Schurch N."/>
            <person name="Bruggmann R."/>
            <person name="Wittwer M."/>
        </authorList>
    </citation>
    <scope>NUCLEOTIDE SEQUENCE [LARGE SCALE GENOMIC DNA]</scope>
    <source>
        <strain evidence="2 3">ATCC 30569</strain>
    </source>
</reference>
<feature type="region of interest" description="Disordered" evidence="1">
    <location>
        <begin position="81"/>
        <end position="123"/>
    </location>
</feature>
<dbReference type="RefSeq" id="XP_044546382.1">
    <property type="nucleotide sequence ID" value="XM_044697758.1"/>
</dbReference>
<dbReference type="AlphaFoldDB" id="A0AA88KH18"/>
<evidence type="ECO:0000313" key="3">
    <source>
        <dbReference type="Proteomes" id="UP000816034"/>
    </source>
</evidence>
<proteinExistence type="predicted"/>
<evidence type="ECO:0000256" key="1">
    <source>
        <dbReference type="SAM" id="MobiDB-lite"/>
    </source>
</evidence>